<keyword evidence="5" id="KW-0418">Kinase</keyword>
<dbReference type="InterPro" id="IPR050445">
    <property type="entry name" value="Bact_polysacc_biosynth/exp"/>
</dbReference>
<evidence type="ECO:0000256" key="7">
    <source>
        <dbReference type="ARBA" id="ARBA00023137"/>
    </source>
</evidence>
<dbReference type="InterPro" id="IPR027417">
    <property type="entry name" value="P-loop_NTPase"/>
</dbReference>
<comment type="caution">
    <text evidence="11">The sequence shown here is derived from an EMBL/GenBank/DDBJ whole genome shotgun (WGS) entry which is preliminary data.</text>
</comment>
<reference evidence="12" key="1">
    <citation type="journal article" date="2019" name="Int. J. Syst. Evol. Microbiol.">
        <title>The Global Catalogue of Microorganisms (GCM) 10K type strain sequencing project: providing services to taxonomists for standard genome sequencing and annotation.</title>
        <authorList>
            <consortium name="The Broad Institute Genomics Platform"/>
            <consortium name="The Broad Institute Genome Sequencing Center for Infectious Disease"/>
            <person name="Wu L."/>
            <person name="Ma J."/>
        </authorList>
    </citation>
    <scope>NUCLEOTIDE SEQUENCE [LARGE SCALE GENOMIC DNA]</scope>
    <source>
        <strain evidence="12">KCTC 42644</strain>
    </source>
</reference>
<keyword evidence="4" id="KW-0547">Nucleotide-binding</keyword>
<evidence type="ECO:0000313" key="12">
    <source>
        <dbReference type="Proteomes" id="UP001595615"/>
    </source>
</evidence>
<evidence type="ECO:0000256" key="8">
    <source>
        <dbReference type="ARBA" id="ARBA00051245"/>
    </source>
</evidence>
<dbReference type="RefSeq" id="WP_380862733.1">
    <property type="nucleotide sequence ID" value="NZ_JBHRXV010000011.1"/>
</dbReference>
<dbReference type="InterPro" id="IPR005702">
    <property type="entry name" value="Wzc-like_C"/>
</dbReference>
<dbReference type="EMBL" id="JBHRXV010000011">
    <property type="protein sequence ID" value="MFC3713845.1"/>
    <property type="molecule type" value="Genomic_DNA"/>
</dbReference>
<evidence type="ECO:0000256" key="4">
    <source>
        <dbReference type="ARBA" id="ARBA00022741"/>
    </source>
</evidence>
<comment type="similarity">
    <text evidence="1">Belongs to the CpsD/CapB family.</text>
</comment>
<feature type="domain" description="AAA" evidence="10">
    <location>
        <begin position="172"/>
        <end position="302"/>
    </location>
</feature>
<organism evidence="11 12">
    <name type="scientific">Sphingoaurantiacus capsulatus</name>
    <dbReference type="NCBI Taxonomy" id="1771310"/>
    <lineage>
        <taxon>Bacteria</taxon>
        <taxon>Pseudomonadati</taxon>
        <taxon>Pseudomonadota</taxon>
        <taxon>Alphaproteobacteria</taxon>
        <taxon>Sphingomonadales</taxon>
        <taxon>Sphingosinicellaceae</taxon>
        <taxon>Sphingoaurantiacus</taxon>
    </lineage>
</organism>
<evidence type="ECO:0000256" key="1">
    <source>
        <dbReference type="ARBA" id="ARBA00007316"/>
    </source>
</evidence>
<dbReference type="EC" id="2.7.10.2" evidence="2"/>
<protein>
    <recommendedName>
        <fullName evidence="2">non-specific protein-tyrosine kinase</fullName>
        <ecNumber evidence="2">2.7.10.2</ecNumber>
    </recommendedName>
</protein>
<dbReference type="Pfam" id="PF13614">
    <property type="entry name" value="AAA_31"/>
    <property type="match status" value="1"/>
</dbReference>
<accession>A0ABV7XCF2</accession>
<proteinExistence type="inferred from homology"/>
<dbReference type="SUPFAM" id="SSF52540">
    <property type="entry name" value="P-loop containing nucleoside triphosphate hydrolases"/>
    <property type="match status" value="1"/>
</dbReference>
<name>A0ABV7XCF2_9SPHN</name>
<feature type="region of interest" description="Disordered" evidence="9">
    <location>
        <begin position="1"/>
        <end position="108"/>
    </location>
</feature>
<evidence type="ECO:0000256" key="2">
    <source>
        <dbReference type="ARBA" id="ARBA00011903"/>
    </source>
</evidence>
<evidence type="ECO:0000256" key="3">
    <source>
        <dbReference type="ARBA" id="ARBA00022679"/>
    </source>
</evidence>
<evidence type="ECO:0000256" key="5">
    <source>
        <dbReference type="ARBA" id="ARBA00022777"/>
    </source>
</evidence>
<evidence type="ECO:0000259" key="10">
    <source>
        <dbReference type="Pfam" id="PF13614"/>
    </source>
</evidence>
<keyword evidence="7" id="KW-0829">Tyrosine-protein kinase</keyword>
<dbReference type="InterPro" id="IPR025669">
    <property type="entry name" value="AAA_dom"/>
</dbReference>
<feature type="compositionally biased region" description="Low complexity" evidence="9">
    <location>
        <begin position="31"/>
        <end position="42"/>
    </location>
</feature>
<keyword evidence="6" id="KW-0067">ATP-binding</keyword>
<dbReference type="PANTHER" id="PTHR32309:SF13">
    <property type="entry name" value="FERRIC ENTEROBACTIN TRANSPORT PROTEIN FEPE"/>
    <property type="match status" value="1"/>
</dbReference>
<feature type="compositionally biased region" description="Low complexity" evidence="9">
    <location>
        <begin position="68"/>
        <end position="81"/>
    </location>
</feature>
<dbReference type="Gene3D" id="3.40.50.300">
    <property type="entry name" value="P-loop containing nucleotide triphosphate hydrolases"/>
    <property type="match status" value="1"/>
</dbReference>
<dbReference type="PANTHER" id="PTHR32309">
    <property type="entry name" value="TYROSINE-PROTEIN KINASE"/>
    <property type="match status" value="1"/>
</dbReference>
<sequence>MSDKPAPKVTRASLLERAAQRLDVAPPSPVSPARQAPRAAASINVPPPAIPRASVLAPKEPVPEPEAEAPAAPAYEEGAPALRPMPKPEAGAEGSPLSSQARGDLRKSRRDEIDLEALREQGFILPDAPTTPIAEEFRIIKRQLLMNAMASGSNAIKNGNLILVCSSQPNEGKTFCAINLALSIASERDLTVMLIDADFAKPEILSTLGLEGGKGLLDLIIEPNLDLADCLIRTNIENFAVLPAGRQHNLTTELLASERMGEIIEDIAKRYPDRIIVVDSPPVLASSAAPVLAMYVGQTVYVVEAENTRDAEIREGISMLSACEHIQLLLNKARFQPGGRRYGTYYGYGV</sequence>
<dbReference type="CDD" id="cd05387">
    <property type="entry name" value="BY-kinase"/>
    <property type="match status" value="1"/>
</dbReference>
<evidence type="ECO:0000313" key="11">
    <source>
        <dbReference type="EMBL" id="MFC3713845.1"/>
    </source>
</evidence>
<evidence type="ECO:0000256" key="6">
    <source>
        <dbReference type="ARBA" id="ARBA00022840"/>
    </source>
</evidence>
<keyword evidence="3" id="KW-0808">Transferase</keyword>
<comment type="catalytic activity">
    <reaction evidence="8">
        <text>L-tyrosyl-[protein] + ATP = O-phospho-L-tyrosyl-[protein] + ADP + H(+)</text>
        <dbReference type="Rhea" id="RHEA:10596"/>
        <dbReference type="Rhea" id="RHEA-COMP:10136"/>
        <dbReference type="Rhea" id="RHEA-COMP:20101"/>
        <dbReference type="ChEBI" id="CHEBI:15378"/>
        <dbReference type="ChEBI" id="CHEBI:30616"/>
        <dbReference type="ChEBI" id="CHEBI:46858"/>
        <dbReference type="ChEBI" id="CHEBI:61978"/>
        <dbReference type="ChEBI" id="CHEBI:456216"/>
        <dbReference type="EC" id="2.7.10.2"/>
    </reaction>
</comment>
<dbReference type="Proteomes" id="UP001595615">
    <property type="component" value="Unassembled WGS sequence"/>
</dbReference>
<evidence type="ECO:0000256" key="9">
    <source>
        <dbReference type="SAM" id="MobiDB-lite"/>
    </source>
</evidence>
<gene>
    <name evidence="11" type="ORF">ACFOMD_14810</name>
</gene>
<dbReference type="NCBIfam" id="TIGR03018">
    <property type="entry name" value="pepcterm_TyrKin"/>
    <property type="match status" value="1"/>
</dbReference>
<keyword evidence="12" id="KW-1185">Reference proteome</keyword>